<name>A0ABD5V850_9EURY</name>
<comment type="caution">
    <text evidence="1">The sequence shown here is derived from an EMBL/GenBank/DDBJ whole genome shotgun (WGS) entry which is preliminary data.</text>
</comment>
<dbReference type="AlphaFoldDB" id="A0ABD5V850"/>
<organism evidence="1 2">
    <name type="scientific">Halalkalicoccus tibetensis</name>
    <dbReference type="NCBI Taxonomy" id="175632"/>
    <lineage>
        <taxon>Archaea</taxon>
        <taxon>Methanobacteriati</taxon>
        <taxon>Methanobacteriota</taxon>
        <taxon>Stenosarchaea group</taxon>
        <taxon>Halobacteria</taxon>
        <taxon>Halobacteriales</taxon>
        <taxon>Halococcaceae</taxon>
        <taxon>Halalkalicoccus</taxon>
    </lineage>
</organism>
<dbReference type="RefSeq" id="WP_340605491.1">
    <property type="nucleotide sequence ID" value="NZ_JBBMXV010000006.1"/>
</dbReference>
<reference evidence="1 2" key="1">
    <citation type="journal article" date="2019" name="Int. J. Syst. Evol. Microbiol.">
        <title>The Global Catalogue of Microorganisms (GCM) 10K type strain sequencing project: providing services to taxonomists for standard genome sequencing and annotation.</title>
        <authorList>
            <consortium name="The Broad Institute Genomics Platform"/>
            <consortium name="The Broad Institute Genome Sequencing Center for Infectious Disease"/>
            <person name="Wu L."/>
            <person name="Ma J."/>
        </authorList>
    </citation>
    <scope>NUCLEOTIDE SEQUENCE [LARGE SCALE GENOMIC DNA]</scope>
    <source>
        <strain evidence="1 2">CGMCC 1.3240</strain>
    </source>
</reference>
<dbReference type="EMBL" id="JBHSXQ010000006">
    <property type="protein sequence ID" value="MFC6906911.1"/>
    <property type="molecule type" value="Genomic_DNA"/>
</dbReference>
<accession>A0ABD5V850</accession>
<dbReference type="Proteomes" id="UP001596312">
    <property type="component" value="Unassembled WGS sequence"/>
</dbReference>
<evidence type="ECO:0000313" key="1">
    <source>
        <dbReference type="EMBL" id="MFC6906911.1"/>
    </source>
</evidence>
<sequence>MTKSEWECLAGLEFFESVRVGICRPIRLDVEIVGQYVDDFTDRAVGMGIRISWIQIDLDLIAEGVGVRCWLGDVFHY</sequence>
<proteinExistence type="predicted"/>
<gene>
    <name evidence="1" type="ORF">ACFQGH_17095</name>
</gene>
<keyword evidence="2" id="KW-1185">Reference proteome</keyword>
<protein>
    <submittedName>
        <fullName evidence="1">Uncharacterized protein</fullName>
    </submittedName>
</protein>
<evidence type="ECO:0000313" key="2">
    <source>
        <dbReference type="Proteomes" id="UP001596312"/>
    </source>
</evidence>